<evidence type="ECO:0000313" key="8">
    <source>
        <dbReference type="Proteomes" id="UP000254597"/>
    </source>
</evidence>
<evidence type="ECO:0000256" key="2">
    <source>
        <dbReference type="ARBA" id="ARBA00006671"/>
    </source>
</evidence>
<evidence type="ECO:0000259" key="6">
    <source>
        <dbReference type="Pfam" id="PF00419"/>
    </source>
</evidence>
<sequence length="359" mass="38224">MNRWHFVGCATLFFIGLSSAYAETSGTCATTTGMHTLSLNFPLTEINAKNNVSGTTLIDIANATSSESYSVKCECDTAHRNGAFHEIFYTADPAPGMIYDQTSSGLSFYYLNEYVDVGTKIYVLNAGYTGVPFEHVSNQTTTTNHTCHGKSTSAASINLQTGTDAQLSFRIKRSINGMVVIPATDVAVLYANISSGTTRGDIIAKVRISGSLRAPQSCTIGEQDIVFDFDTIPASEFSSTVGQAITSRKMTKTVDVVCTGMGDERTQGVDISFLATESGPDNSMVMTSNDDVGIKIYNKNNAEINVNNGILPTDMEKTSVLGRKTGSVTFSAAPASLTGARPKPGPFTATATLTIEFTN</sequence>
<dbReference type="PANTHER" id="PTHR33420:SF31">
    <property type="entry name" value="TYPE 1 FIMBRIN D-MANNOSE SPECIFIC ADHESIN"/>
    <property type="match status" value="1"/>
</dbReference>
<dbReference type="InterPro" id="IPR000259">
    <property type="entry name" value="Adhesion_dom_fimbrial"/>
</dbReference>
<feature type="signal peptide" evidence="5">
    <location>
        <begin position="1"/>
        <end position="22"/>
    </location>
</feature>
<feature type="chain" id="PRO_5017003649" evidence="5">
    <location>
        <begin position="23"/>
        <end position="359"/>
    </location>
</feature>
<dbReference type="EMBL" id="UGWP01000004">
    <property type="protein sequence ID" value="SUF59565.1"/>
    <property type="molecule type" value="Genomic_DNA"/>
</dbReference>
<keyword evidence="3 5" id="KW-0732">Signal</keyword>
<dbReference type="InterPro" id="IPR008966">
    <property type="entry name" value="Adhesion_dom_sf"/>
</dbReference>
<dbReference type="InterPro" id="IPR036937">
    <property type="entry name" value="Adhesion_dom_fimbrial_sf"/>
</dbReference>
<evidence type="ECO:0000256" key="1">
    <source>
        <dbReference type="ARBA" id="ARBA00004561"/>
    </source>
</evidence>
<evidence type="ECO:0000256" key="3">
    <source>
        <dbReference type="ARBA" id="ARBA00022729"/>
    </source>
</evidence>
<proteinExistence type="inferred from homology"/>
<dbReference type="Pfam" id="PF00419">
    <property type="entry name" value="Fimbrial"/>
    <property type="match status" value="1"/>
</dbReference>
<comment type="subcellular location">
    <subcellularLocation>
        <location evidence="1">Fimbrium</location>
    </subcellularLocation>
</comment>
<name>A0A379QQZ5_SALER</name>
<dbReference type="InterPro" id="IPR050263">
    <property type="entry name" value="Bact_Fimbrial_Adh_Pro"/>
</dbReference>
<gene>
    <name evidence="7" type="primary">stgD</name>
    <name evidence="7" type="ORF">NCTC10252_04967</name>
</gene>
<dbReference type="PANTHER" id="PTHR33420">
    <property type="entry name" value="FIMBRIAL SUBUNIT ELFA-RELATED"/>
    <property type="match status" value="1"/>
</dbReference>
<dbReference type="SUPFAM" id="SSF49401">
    <property type="entry name" value="Bacterial adhesins"/>
    <property type="match status" value="1"/>
</dbReference>
<accession>A0A379QQZ5</accession>
<protein>
    <submittedName>
        <fullName evidence="7">Probable fimbrial protein</fullName>
    </submittedName>
</protein>
<evidence type="ECO:0000313" key="7">
    <source>
        <dbReference type="EMBL" id="SUF59565.1"/>
    </source>
</evidence>
<feature type="domain" description="Fimbrial-type adhesion" evidence="6">
    <location>
        <begin position="208"/>
        <end position="357"/>
    </location>
</feature>
<dbReference type="AlphaFoldDB" id="A0A379QQZ5"/>
<organism evidence="7 8">
    <name type="scientific">Salmonella enterica</name>
    <name type="common">Salmonella choleraesuis</name>
    <dbReference type="NCBI Taxonomy" id="28901"/>
    <lineage>
        <taxon>Bacteria</taxon>
        <taxon>Pseudomonadati</taxon>
        <taxon>Pseudomonadota</taxon>
        <taxon>Gammaproteobacteria</taxon>
        <taxon>Enterobacterales</taxon>
        <taxon>Enterobacteriaceae</taxon>
        <taxon>Salmonella</taxon>
    </lineage>
</organism>
<dbReference type="Proteomes" id="UP000254597">
    <property type="component" value="Unassembled WGS sequence"/>
</dbReference>
<dbReference type="GO" id="GO:0043709">
    <property type="term" value="P:cell adhesion involved in single-species biofilm formation"/>
    <property type="evidence" value="ECO:0007669"/>
    <property type="project" value="TreeGrafter"/>
</dbReference>
<dbReference type="GO" id="GO:0009289">
    <property type="term" value="C:pilus"/>
    <property type="evidence" value="ECO:0007669"/>
    <property type="project" value="UniProtKB-SubCell"/>
</dbReference>
<evidence type="ECO:0000256" key="5">
    <source>
        <dbReference type="SAM" id="SignalP"/>
    </source>
</evidence>
<reference evidence="7 8" key="1">
    <citation type="submission" date="2018-06" db="EMBL/GenBank/DDBJ databases">
        <authorList>
            <consortium name="Pathogen Informatics"/>
            <person name="Doyle S."/>
        </authorList>
    </citation>
    <scope>NUCLEOTIDE SEQUENCE [LARGE SCALE GENOMIC DNA]</scope>
    <source>
        <strain evidence="7 8">NCTC10252</strain>
    </source>
</reference>
<evidence type="ECO:0000256" key="4">
    <source>
        <dbReference type="ARBA" id="ARBA00023263"/>
    </source>
</evidence>
<dbReference type="Gene3D" id="2.60.40.1090">
    <property type="entry name" value="Fimbrial-type adhesion domain"/>
    <property type="match status" value="1"/>
</dbReference>
<comment type="similarity">
    <text evidence="2">Belongs to the fimbrial protein family.</text>
</comment>
<keyword evidence="4" id="KW-0281">Fimbrium</keyword>